<keyword evidence="2" id="KW-1185">Reference proteome</keyword>
<dbReference type="AlphaFoldDB" id="A0A5C4T3R6"/>
<evidence type="ECO:0000313" key="2">
    <source>
        <dbReference type="Proteomes" id="UP000307943"/>
    </source>
</evidence>
<name>A0A5C4T3R6_9BACL</name>
<comment type="caution">
    <text evidence="1">The sequence shown here is derived from an EMBL/GenBank/DDBJ whole genome shotgun (WGS) entry which is preliminary data.</text>
</comment>
<organism evidence="1 2">
    <name type="scientific">Paenibacillus hemerocallicola</name>
    <dbReference type="NCBI Taxonomy" id="1172614"/>
    <lineage>
        <taxon>Bacteria</taxon>
        <taxon>Bacillati</taxon>
        <taxon>Bacillota</taxon>
        <taxon>Bacilli</taxon>
        <taxon>Bacillales</taxon>
        <taxon>Paenibacillaceae</taxon>
        <taxon>Paenibacillus</taxon>
    </lineage>
</organism>
<gene>
    <name evidence="1" type="ORF">FE784_28340</name>
</gene>
<reference evidence="1 2" key="1">
    <citation type="submission" date="2019-05" db="EMBL/GenBank/DDBJ databases">
        <title>We sequenced the genome of Paenibacillus hemerocallicola KCTC 33185 for further insight into its adaptation and study the phylogeny of Paenibacillus.</title>
        <authorList>
            <person name="Narsing Rao M.P."/>
        </authorList>
    </citation>
    <scope>NUCLEOTIDE SEQUENCE [LARGE SCALE GENOMIC DNA]</scope>
    <source>
        <strain evidence="1 2">KCTC 33185</strain>
    </source>
</reference>
<sequence>MPATTTKYRTAIVYGPTLSTRPVKLFDVLHSWSNKEFALNVKPTGTSLASQWLSEHVNVPTVFAVSQRCYFDDAEVTDWTPNPAIRPVKSVRIVQQMLGKHPNDPANPLAEIDCVHTFSANGVSVKAKVEWLRAVTVSAGYGMMLPVVGPFAAKLAASLGNRYDATATNGSTTNLTENDQASRYAFVHGSSGTNGESDTVVAMTVHDIAKTFRYGQPVRRSSGSIVWLQHRDDTMQKLYPQAFEQHIAAAGETYECGGTYFIGELPLASRFYG</sequence>
<evidence type="ECO:0000313" key="1">
    <source>
        <dbReference type="EMBL" id="TNJ62937.1"/>
    </source>
</evidence>
<proteinExistence type="predicted"/>
<protein>
    <submittedName>
        <fullName evidence="1">Uncharacterized protein</fullName>
    </submittedName>
</protein>
<dbReference type="OrthoDB" id="2456686at2"/>
<accession>A0A5C4T3R6</accession>
<dbReference type="RefSeq" id="WP_139605621.1">
    <property type="nucleotide sequence ID" value="NZ_VDCQ01000051.1"/>
</dbReference>
<dbReference type="EMBL" id="VDCQ01000051">
    <property type="protein sequence ID" value="TNJ62937.1"/>
    <property type="molecule type" value="Genomic_DNA"/>
</dbReference>
<dbReference type="Proteomes" id="UP000307943">
    <property type="component" value="Unassembled WGS sequence"/>
</dbReference>